<reference evidence="1" key="1">
    <citation type="submission" date="2017-02" db="EMBL/GenBank/DDBJ databases">
        <title>Delving into the versatile metabolic prowess of the omnipresent phylum Bacteroidetes.</title>
        <authorList>
            <person name="Nobu M.K."/>
            <person name="Mei R."/>
            <person name="Narihiro T."/>
            <person name="Kuroda K."/>
            <person name="Liu W.-T."/>
        </authorList>
    </citation>
    <scope>NUCLEOTIDE SEQUENCE</scope>
    <source>
        <strain evidence="1">ADurb.Bin417</strain>
    </source>
</reference>
<sequence>MPQAANADEVRAEIARLEKATEEKVQLLFKQAEDLAELLPLQKGEFGYGRRADAFKSIAEYKIDLGDFKGADEDLNKAKRYAVNYQDWYFSLVSDPEYRAYLFAKTLAEAGDTDGALSILDKLKANNKKDLISAILVAMIGFKDLEAVKTLLQTNKVELEYWEIRSIAGAFAEAGDYATAESCAREKNGEPAYGNLAEAHLYSGNVSEAIRCARLSNTWVAMAIRGEADAAFQEMMAVDPTNPYYAMGVEQTFIALTQVLLLLDDLKTAQKAAALSAQFVSKAGYHPARKKIALGYVELAKAPLDIEKEKGSEAVRRMEAVPDKIEWQRDLCNFAIRRGKLAAAEKIADSFTESRERIEFLRQVLAAYESKNDRANAGRLTKKLTGLLADVQPGWDPENPGREIVVNAWMDAAYKLSEETALSDLPACISEIKKNRSPDEMPCYIAYGAETIGKGLLKIRFMDRIYR</sequence>
<evidence type="ECO:0008006" key="2">
    <source>
        <dbReference type="Google" id="ProtNLM"/>
    </source>
</evidence>
<dbReference type="Gene3D" id="1.25.40.10">
    <property type="entry name" value="Tetratricopeptide repeat domain"/>
    <property type="match status" value="1"/>
</dbReference>
<accession>A0A1V5MIS2</accession>
<dbReference type="InterPro" id="IPR011990">
    <property type="entry name" value="TPR-like_helical_dom_sf"/>
</dbReference>
<organism evidence="1">
    <name type="scientific">candidate division TA06 bacterium ADurb.Bin417</name>
    <dbReference type="NCBI Taxonomy" id="1852828"/>
    <lineage>
        <taxon>Bacteria</taxon>
        <taxon>Bacteria division TA06</taxon>
    </lineage>
</organism>
<protein>
    <recommendedName>
        <fullName evidence="2">Tetratricopeptide repeat protein</fullName>
    </recommendedName>
</protein>
<evidence type="ECO:0000313" key="1">
    <source>
        <dbReference type="EMBL" id="OPZ93133.1"/>
    </source>
</evidence>
<name>A0A1V5MIS2_UNCT6</name>
<dbReference type="EMBL" id="MWAK01000043">
    <property type="protein sequence ID" value="OPZ93133.1"/>
    <property type="molecule type" value="Genomic_DNA"/>
</dbReference>
<proteinExistence type="predicted"/>
<gene>
    <name evidence="1" type="ORF">BWY73_00475</name>
</gene>
<dbReference type="SUPFAM" id="SSF48452">
    <property type="entry name" value="TPR-like"/>
    <property type="match status" value="2"/>
</dbReference>
<comment type="caution">
    <text evidence="1">The sequence shown here is derived from an EMBL/GenBank/DDBJ whole genome shotgun (WGS) entry which is preliminary data.</text>
</comment>
<dbReference type="Proteomes" id="UP000485484">
    <property type="component" value="Unassembled WGS sequence"/>
</dbReference>
<dbReference type="AlphaFoldDB" id="A0A1V5MIS2"/>